<feature type="signal peptide" evidence="1">
    <location>
        <begin position="1"/>
        <end position="17"/>
    </location>
</feature>
<dbReference type="EMBL" id="BTSX01000005">
    <property type="protein sequence ID" value="GMS99212.1"/>
    <property type="molecule type" value="Genomic_DNA"/>
</dbReference>
<dbReference type="InterPro" id="IPR029058">
    <property type="entry name" value="AB_hydrolase_fold"/>
</dbReference>
<proteinExistence type="predicted"/>
<reference evidence="3" key="1">
    <citation type="submission" date="2023-10" db="EMBL/GenBank/DDBJ databases">
        <title>Genome assembly of Pristionchus species.</title>
        <authorList>
            <person name="Yoshida K."/>
            <person name="Sommer R.J."/>
        </authorList>
    </citation>
    <scope>NUCLEOTIDE SEQUENCE</scope>
    <source>
        <strain evidence="3">RS0144</strain>
    </source>
</reference>
<keyword evidence="4" id="KW-1185">Reference proteome</keyword>
<dbReference type="PANTHER" id="PTHR11005">
    <property type="entry name" value="LYSOSOMAL ACID LIPASE-RELATED"/>
    <property type="match status" value="1"/>
</dbReference>
<dbReference type="Pfam" id="PF04083">
    <property type="entry name" value="Abhydro_lipase"/>
    <property type="match status" value="1"/>
</dbReference>
<keyword evidence="1" id="KW-0732">Signal</keyword>
<feature type="chain" id="PRO_5043394597" description="Partial AB-hydrolase lipase domain-containing protein" evidence="1">
    <location>
        <begin position="18"/>
        <end position="148"/>
    </location>
</feature>
<protein>
    <recommendedName>
        <fullName evidence="2">Partial AB-hydrolase lipase domain-containing protein</fullName>
    </recommendedName>
</protein>
<comment type="caution">
    <text evidence="3">The sequence shown here is derived from an EMBL/GenBank/DDBJ whole genome shotgun (WGS) entry which is preliminary data.</text>
</comment>
<organism evidence="3 4">
    <name type="scientific">Pristionchus entomophagus</name>
    <dbReference type="NCBI Taxonomy" id="358040"/>
    <lineage>
        <taxon>Eukaryota</taxon>
        <taxon>Metazoa</taxon>
        <taxon>Ecdysozoa</taxon>
        <taxon>Nematoda</taxon>
        <taxon>Chromadorea</taxon>
        <taxon>Rhabditida</taxon>
        <taxon>Rhabditina</taxon>
        <taxon>Diplogasteromorpha</taxon>
        <taxon>Diplogasteroidea</taxon>
        <taxon>Neodiplogasteridae</taxon>
        <taxon>Pristionchus</taxon>
    </lineage>
</organism>
<dbReference type="GO" id="GO:0006629">
    <property type="term" value="P:lipid metabolic process"/>
    <property type="evidence" value="ECO:0007669"/>
    <property type="project" value="InterPro"/>
</dbReference>
<evidence type="ECO:0000256" key="1">
    <source>
        <dbReference type="SAM" id="SignalP"/>
    </source>
</evidence>
<dbReference type="InterPro" id="IPR006693">
    <property type="entry name" value="AB_hydrolase_lipase"/>
</dbReference>
<accession>A0AAV5TYN7</accession>
<sequence>MFFVLFVFSVIFQSTEAVADPEMFMEPIDMIRYWGYPAELHDVLTADGYILDLFRIPHGRHSEANASCFPDASCHRPVVLMDHGLSASSAEFIVNPPESSAAYILADAGFDVFLLNHRGSTHGKRHVSIAPWSNKFWHFTYVVCIMLF</sequence>
<gene>
    <name evidence="3" type="ORF">PENTCL1PPCAC_21387</name>
</gene>
<dbReference type="AlphaFoldDB" id="A0AAV5TYN7"/>
<dbReference type="Proteomes" id="UP001432027">
    <property type="component" value="Unassembled WGS sequence"/>
</dbReference>
<name>A0AAV5TYN7_9BILA</name>
<feature type="domain" description="Partial AB-hydrolase lipase" evidence="2">
    <location>
        <begin position="29"/>
        <end position="95"/>
    </location>
</feature>
<evidence type="ECO:0000259" key="2">
    <source>
        <dbReference type="Pfam" id="PF04083"/>
    </source>
</evidence>
<dbReference type="SUPFAM" id="SSF53474">
    <property type="entry name" value="alpha/beta-Hydrolases"/>
    <property type="match status" value="1"/>
</dbReference>
<dbReference type="Gene3D" id="3.40.50.1820">
    <property type="entry name" value="alpha/beta hydrolase"/>
    <property type="match status" value="1"/>
</dbReference>
<evidence type="ECO:0000313" key="4">
    <source>
        <dbReference type="Proteomes" id="UP001432027"/>
    </source>
</evidence>
<evidence type="ECO:0000313" key="3">
    <source>
        <dbReference type="EMBL" id="GMS99212.1"/>
    </source>
</evidence>